<dbReference type="GO" id="GO:0016788">
    <property type="term" value="F:hydrolase activity, acting on ester bonds"/>
    <property type="evidence" value="ECO:0007669"/>
    <property type="project" value="UniProtKB-ARBA"/>
</dbReference>
<sequence>MALIIYAMLSAVILFTSLVLLQRGIIPDLPWVSVVQAHLYSKWSRNIWQTQADCVVFDPDVIYKPKHGVCRFDNVEFRTVLNFTAEGRNTGDKPAGKGIAVLGDSHAMGWGVGDEETFSAELQRLSGRPVFNLAVSSYGTVRELMWLEKSGLLDKVDTIIIQYCDNDLEENLGFRSPSPQDTQKKFATITQARAASLSSELKLLNKGYWFTFRTPFSSLYKRLFSKPSKSFVPHYQPVIDAIRQHEALKSKRIIVFYSNVHGGKFRAFPAGKDRQLPNVEFVDLSLERDDYYRIDGHLTTAGHRKAGQRLFDLLHP</sequence>
<gene>
    <name evidence="1" type="ORF">IPJ48_21425</name>
</gene>
<name>A0A9D7FIQ0_9RHOO</name>
<dbReference type="Gene3D" id="3.40.50.1110">
    <property type="entry name" value="SGNH hydrolase"/>
    <property type="match status" value="1"/>
</dbReference>
<dbReference type="SUPFAM" id="SSF52266">
    <property type="entry name" value="SGNH hydrolase"/>
    <property type="match status" value="1"/>
</dbReference>
<dbReference type="EMBL" id="JADJNC010000067">
    <property type="protein sequence ID" value="MBK7425436.1"/>
    <property type="molecule type" value="Genomic_DNA"/>
</dbReference>
<keyword evidence="1" id="KW-0378">Hydrolase</keyword>
<organism evidence="1 2">
    <name type="scientific">Candidatus Propionivibrio dominans</name>
    <dbReference type="NCBI Taxonomy" id="2954373"/>
    <lineage>
        <taxon>Bacteria</taxon>
        <taxon>Pseudomonadati</taxon>
        <taxon>Pseudomonadota</taxon>
        <taxon>Betaproteobacteria</taxon>
        <taxon>Rhodocyclales</taxon>
        <taxon>Rhodocyclaceae</taxon>
        <taxon>Propionivibrio</taxon>
    </lineage>
</organism>
<reference evidence="1" key="1">
    <citation type="submission" date="2020-10" db="EMBL/GenBank/DDBJ databases">
        <title>Connecting structure to function with the recovery of over 1000 high-quality activated sludge metagenome-assembled genomes encoding full-length rRNA genes using long-read sequencing.</title>
        <authorList>
            <person name="Singleton C.M."/>
            <person name="Petriglieri F."/>
            <person name="Kristensen J.M."/>
            <person name="Kirkegaard R.H."/>
            <person name="Michaelsen T.Y."/>
            <person name="Andersen M.H."/>
            <person name="Karst S.M."/>
            <person name="Dueholm M.S."/>
            <person name="Nielsen P.H."/>
            <person name="Albertsen M."/>
        </authorList>
    </citation>
    <scope>NUCLEOTIDE SEQUENCE</scope>
    <source>
        <strain evidence="1">EsbW_18-Q3-R4-48_MAXAC.044</strain>
    </source>
</reference>
<proteinExistence type="predicted"/>
<dbReference type="Proteomes" id="UP000886602">
    <property type="component" value="Unassembled WGS sequence"/>
</dbReference>
<evidence type="ECO:0000313" key="1">
    <source>
        <dbReference type="EMBL" id="MBK7425436.1"/>
    </source>
</evidence>
<protein>
    <submittedName>
        <fullName evidence="1">SGNH/GDSL hydrolase family protein</fullName>
    </submittedName>
</protein>
<dbReference type="InterPro" id="IPR036514">
    <property type="entry name" value="SGNH_hydro_sf"/>
</dbReference>
<accession>A0A9D7FIQ0</accession>
<comment type="caution">
    <text evidence="1">The sequence shown here is derived from an EMBL/GenBank/DDBJ whole genome shotgun (WGS) entry which is preliminary data.</text>
</comment>
<evidence type="ECO:0000313" key="2">
    <source>
        <dbReference type="Proteomes" id="UP000886602"/>
    </source>
</evidence>
<dbReference type="CDD" id="cd00229">
    <property type="entry name" value="SGNH_hydrolase"/>
    <property type="match status" value="1"/>
</dbReference>
<dbReference type="AlphaFoldDB" id="A0A9D7FIQ0"/>